<name>A0ABD2QMY5_9PLAT</name>
<keyword evidence="1" id="KW-0732">Signal</keyword>
<feature type="chain" id="PRO_5044867420" evidence="1">
    <location>
        <begin position="20"/>
        <end position="88"/>
    </location>
</feature>
<evidence type="ECO:0000313" key="2">
    <source>
        <dbReference type="EMBL" id="KAL3320795.1"/>
    </source>
</evidence>
<sequence length="88" mass="10049">MKFAALSLVAFFLIASSFANRQLTDLERSNLLLARLMSFFQGFTPSKNISCAVCSTGDTLAASREDLVKYEMKSRECMDYPEKFFQLW</sequence>
<keyword evidence="3" id="KW-1185">Reference proteome</keyword>
<reference evidence="2 3" key="1">
    <citation type="submission" date="2024-11" db="EMBL/GenBank/DDBJ databases">
        <title>Adaptive evolution of stress response genes in parasites aligns with host niche diversity.</title>
        <authorList>
            <person name="Hahn C."/>
            <person name="Resl P."/>
        </authorList>
    </citation>
    <scope>NUCLEOTIDE SEQUENCE [LARGE SCALE GENOMIC DNA]</scope>
    <source>
        <strain evidence="2">EGGRZ-B1_66</strain>
        <tissue evidence="2">Body</tissue>
    </source>
</reference>
<dbReference type="AlphaFoldDB" id="A0ABD2QMY5"/>
<organism evidence="2 3">
    <name type="scientific">Cichlidogyrus casuarinus</name>
    <dbReference type="NCBI Taxonomy" id="1844966"/>
    <lineage>
        <taxon>Eukaryota</taxon>
        <taxon>Metazoa</taxon>
        <taxon>Spiralia</taxon>
        <taxon>Lophotrochozoa</taxon>
        <taxon>Platyhelminthes</taxon>
        <taxon>Monogenea</taxon>
        <taxon>Monopisthocotylea</taxon>
        <taxon>Dactylogyridea</taxon>
        <taxon>Ancyrocephalidae</taxon>
        <taxon>Cichlidogyrus</taxon>
    </lineage>
</organism>
<dbReference type="Proteomes" id="UP001626550">
    <property type="component" value="Unassembled WGS sequence"/>
</dbReference>
<proteinExistence type="predicted"/>
<evidence type="ECO:0000256" key="1">
    <source>
        <dbReference type="SAM" id="SignalP"/>
    </source>
</evidence>
<comment type="caution">
    <text evidence="2">The sequence shown here is derived from an EMBL/GenBank/DDBJ whole genome shotgun (WGS) entry which is preliminary data.</text>
</comment>
<gene>
    <name evidence="2" type="ORF">Ciccas_000511</name>
</gene>
<accession>A0ABD2QMY5</accession>
<protein>
    <submittedName>
        <fullName evidence="2">Uncharacterized protein</fullName>
    </submittedName>
</protein>
<dbReference type="EMBL" id="JBJKFK010000028">
    <property type="protein sequence ID" value="KAL3320795.1"/>
    <property type="molecule type" value="Genomic_DNA"/>
</dbReference>
<evidence type="ECO:0000313" key="3">
    <source>
        <dbReference type="Proteomes" id="UP001626550"/>
    </source>
</evidence>
<feature type="signal peptide" evidence="1">
    <location>
        <begin position="1"/>
        <end position="19"/>
    </location>
</feature>